<dbReference type="EMBL" id="CAJVPL010000535">
    <property type="protein sequence ID" value="CAG8507428.1"/>
    <property type="molecule type" value="Genomic_DNA"/>
</dbReference>
<dbReference type="OrthoDB" id="2357369at2759"/>
<comment type="caution">
    <text evidence="1">The sequence shown here is derived from an EMBL/GenBank/DDBJ whole genome shotgun (WGS) entry which is preliminary data.</text>
</comment>
<dbReference type="AlphaFoldDB" id="A0A9N8ZUR6"/>
<accession>A0A9N8ZUR6</accession>
<evidence type="ECO:0000313" key="2">
    <source>
        <dbReference type="Proteomes" id="UP000789831"/>
    </source>
</evidence>
<evidence type="ECO:0000313" key="1">
    <source>
        <dbReference type="EMBL" id="CAG8507428.1"/>
    </source>
</evidence>
<proteinExistence type="predicted"/>
<organism evidence="1 2">
    <name type="scientific">Ambispora gerdemannii</name>
    <dbReference type="NCBI Taxonomy" id="144530"/>
    <lineage>
        <taxon>Eukaryota</taxon>
        <taxon>Fungi</taxon>
        <taxon>Fungi incertae sedis</taxon>
        <taxon>Mucoromycota</taxon>
        <taxon>Glomeromycotina</taxon>
        <taxon>Glomeromycetes</taxon>
        <taxon>Archaeosporales</taxon>
        <taxon>Ambisporaceae</taxon>
        <taxon>Ambispora</taxon>
    </lineage>
</organism>
<keyword evidence="2" id="KW-1185">Reference proteome</keyword>
<sequence length="178" mass="21079">MERQLKYRMMRGPAHLCFIPSPFSSSNTFNENNNHHHDENYSPPLPFRGHLCNLANSKSYAIRGTLATRSPPATYAHHECIMEPPIYYDFCVHDYRTRHTWNFNWVKWWEGDCGWFDAESEFEAKPYVGFRTEIMYNGDMAIRYITKYLKRGILDELDDEELDQIRVYASSVACSRFL</sequence>
<name>A0A9N8ZUR6_9GLOM</name>
<reference evidence="1" key="1">
    <citation type="submission" date="2021-06" db="EMBL/GenBank/DDBJ databases">
        <authorList>
            <person name="Kallberg Y."/>
            <person name="Tangrot J."/>
            <person name="Rosling A."/>
        </authorList>
    </citation>
    <scope>NUCLEOTIDE SEQUENCE</scope>
    <source>
        <strain evidence="1">MT106</strain>
    </source>
</reference>
<protein>
    <submittedName>
        <fullName evidence="1">5689_t:CDS:1</fullName>
    </submittedName>
</protein>
<gene>
    <name evidence="1" type="ORF">AGERDE_LOCUS4564</name>
</gene>
<dbReference type="Proteomes" id="UP000789831">
    <property type="component" value="Unassembled WGS sequence"/>
</dbReference>